<accession>A0A132NLB1</accession>
<dbReference type="GO" id="GO:0048472">
    <property type="term" value="F:threonine-phosphate decarboxylase activity"/>
    <property type="evidence" value="ECO:0007669"/>
    <property type="project" value="InterPro"/>
</dbReference>
<feature type="non-terminal residue" evidence="1">
    <location>
        <position position="75"/>
    </location>
</feature>
<name>A0A132NLB1_9ACTN</name>
<dbReference type="AlphaFoldDB" id="A0A132NLB1"/>
<dbReference type="GO" id="GO:0009236">
    <property type="term" value="P:cobalamin biosynthetic process"/>
    <property type="evidence" value="ECO:0007669"/>
    <property type="project" value="UniProtKB-UniPathway"/>
</dbReference>
<dbReference type="Proteomes" id="UP000070598">
    <property type="component" value="Unassembled WGS sequence"/>
</dbReference>
<dbReference type="GO" id="GO:0016020">
    <property type="term" value="C:membrane"/>
    <property type="evidence" value="ECO:0007669"/>
    <property type="project" value="InterPro"/>
</dbReference>
<dbReference type="Pfam" id="PF03186">
    <property type="entry name" value="CobD_Cbib"/>
    <property type="match status" value="1"/>
</dbReference>
<reference evidence="2" key="1">
    <citation type="submission" date="2015-02" db="EMBL/GenBank/DDBJ databases">
        <title>Physiological reanalysis, assessment of diazotrophy, and genome sequences of multiple isolates of Streptomyces thermoautotrophicus.</title>
        <authorList>
            <person name="MacKellar D.C."/>
            <person name="Lieber L."/>
            <person name="Norman J."/>
            <person name="Bolger A."/>
            <person name="Tobin C."/>
            <person name="Murray J.W."/>
            <person name="Friesen M."/>
            <person name="Prell J."/>
        </authorList>
    </citation>
    <scope>NUCLEOTIDE SEQUENCE [LARGE SCALE GENOMIC DNA]</scope>
    <source>
        <strain evidence="2">UBT1</strain>
    </source>
</reference>
<proteinExistence type="predicted"/>
<evidence type="ECO:0000313" key="2">
    <source>
        <dbReference type="Proteomes" id="UP000070598"/>
    </source>
</evidence>
<dbReference type="EMBL" id="JYIK01000167">
    <property type="protein sequence ID" value="KWX10910.1"/>
    <property type="molecule type" value="Genomic_DNA"/>
</dbReference>
<protein>
    <submittedName>
        <fullName evidence="1">Cobalamin biosynthesis protein CobD</fullName>
    </submittedName>
</protein>
<organism evidence="1 2">
    <name type="scientific">Carbonactinospora thermoautotrophica</name>
    <dbReference type="NCBI Taxonomy" id="1469144"/>
    <lineage>
        <taxon>Bacteria</taxon>
        <taxon>Bacillati</taxon>
        <taxon>Actinomycetota</taxon>
        <taxon>Actinomycetes</taxon>
        <taxon>Kitasatosporales</taxon>
        <taxon>Carbonactinosporaceae</taxon>
        <taxon>Carbonactinospora</taxon>
    </lineage>
</organism>
<evidence type="ECO:0000313" key="1">
    <source>
        <dbReference type="EMBL" id="KWX10910.1"/>
    </source>
</evidence>
<dbReference type="InterPro" id="IPR004485">
    <property type="entry name" value="Cobalamin_biosynth_CobD/CbiB"/>
</dbReference>
<gene>
    <name evidence="1" type="ORF">TR74_00830</name>
</gene>
<sequence>MSSYSRSTGLLVGLVLDAYLADPRRAHPVALFGRAAATLERRVWADSRLRGAAHAGACVAGATALGALLARASQR</sequence>
<dbReference type="PATRIC" id="fig|1469144.9.peg.5542"/>
<dbReference type="UniPathway" id="UPA00148"/>
<comment type="caution">
    <text evidence="1">The sequence shown here is derived from an EMBL/GenBank/DDBJ whole genome shotgun (WGS) entry which is preliminary data.</text>
</comment>